<dbReference type="KEGG" id="pbas:SMSP2_02631"/>
<feature type="region of interest" description="Disordered" evidence="1">
    <location>
        <begin position="85"/>
        <end position="114"/>
    </location>
</feature>
<evidence type="ECO:0000256" key="2">
    <source>
        <dbReference type="SAM" id="Phobius"/>
    </source>
</evidence>
<evidence type="ECO:0000313" key="3">
    <source>
        <dbReference type="EMBL" id="AQQ72250.1"/>
    </source>
</evidence>
<protein>
    <submittedName>
        <fullName evidence="3">Uncharacterized protein</fullName>
    </submittedName>
</protein>
<dbReference type="EMBL" id="CP019646">
    <property type="protein sequence ID" value="AQQ72250.1"/>
    <property type="molecule type" value="Genomic_DNA"/>
</dbReference>
<keyword evidence="2" id="KW-0812">Transmembrane</keyword>
<organism evidence="3 4">
    <name type="scientific">Limihaloglobus sulfuriphilus</name>
    <dbReference type="NCBI Taxonomy" id="1851148"/>
    <lineage>
        <taxon>Bacteria</taxon>
        <taxon>Pseudomonadati</taxon>
        <taxon>Planctomycetota</taxon>
        <taxon>Phycisphaerae</taxon>
        <taxon>Sedimentisphaerales</taxon>
        <taxon>Sedimentisphaeraceae</taxon>
        <taxon>Limihaloglobus</taxon>
    </lineage>
</organism>
<dbReference type="OrthoDB" id="288715at2"/>
<evidence type="ECO:0000256" key="1">
    <source>
        <dbReference type="SAM" id="MobiDB-lite"/>
    </source>
</evidence>
<dbReference type="Proteomes" id="UP000188181">
    <property type="component" value="Chromosome"/>
</dbReference>
<dbReference type="STRING" id="1851148.SMSP2_02631"/>
<feature type="transmembrane region" description="Helical" evidence="2">
    <location>
        <begin position="51"/>
        <end position="75"/>
    </location>
</feature>
<evidence type="ECO:0000313" key="4">
    <source>
        <dbReference type="Proteomes" id="UP000188181"/>
    </source>
</evidence>
<reference evidence="4" key="1">
    <citation type="submission" date="2017-02" db="EMBL/GenBank/DDBJ databases">
        <title>Comparative genomics and description of representatives of a novel lineage of planctomycetes thriving in anoxic sediments.</title>
        <authorList>
            <person name="Spring S."/>
            <person name="Bunk B."/>
            <person name="Sproer C."/>
        </authorList>
    </citation>
    <scope>NUCLEOTIDE SEQUENCE [LARGE SCALE GENOMIC DNA]</scope>
    <source>
        <strain evidence="4">SM-Chi-D1</strain>
    </source>
</reference>
<proteinExistence type="predicted"/>
<keyword evidence="2" id="KW-1133">Transmembrane helix</keyword>
<keyword evidence="2" id="KW-0472">Membrane</keyword>
<dbReference type="AlphaFoldDB" id="A0A1Q2MHT7"/>
<feature type="region of interest" description="Disordered" evidence="1">
    <location>
        <begin position="18"/>
        <end position="46"/>
    </location>
</feature>
<accession>A0A1Q2MHT7</accession>
<gene>
    <name evidence="3" type="ORF">SMSP2_02631</name>
</gene>
<keyword evidence="4" id="KW-1185">Reference proteome</keyword>
<dbReference type="RefSeq" id="WP_146684461.1">
    <property type="nucleotide sequence ID" value="NZ_CP019646.1"/>
</dbReference>
<name>A0A1Q2MHT7_9BACT</name>
<feature type="compositionally biased region" description="Acidic residues" evidence="1">
    <location>
        <begin position="104"/>
        <end position="114"/>
    </location>
</feature>
<sequence length="226" mass="25081">MYKGRGQKALYEALGKSRGGLYRDGKPVRVSGRPGDDKKDHKKKKPRSRPLFSEVAIIKLVIGLIITIILVWILVSALRGCSETAEPKVSQEGTKETLSPSETDVSDEYSDESPEPIVARINADSKPDYMGSGSNVIVVVTYQVPGDLEPVKEYFAQNGIALHIVKRGKWYYLETVETFETVNTVGSTGYNVKEKIKKIGARYEAPAGYETFGTKPFQDVYGKKIR</sequence>